<keyword evidence="3" id="KW-1185">Reference proteome</keyword>
<feature type="domain" description="DUF632" evidence="1">
    <location>
        <begin position="1"/>
        <end position="54"/>
    </location>
</feature>
<proteinExistence type="predicted"/>
<dbReference type="EMBL" id="JAYMYS010000003">
    <property type="protein sequence ID" value="KAK7400937.1"/>
    <property type="molecule type" value="Genomic_DNA"/>
</dbReference>
<dbReference type="InterPro" id="IPR006867">
    <property type="entry name" value="DUF632"/>
</dbReference>
<dbReference type="Pfam" id="PF04782">
    <property type="entry name" value="DUF632"/>
    <property type="match status" value="1"/>
</dbReference>
<name>A0AAN9SPI8_PSOTE</name>
<reference evidence="2 3" key="1">
    <citation type="submission" date="2024-01" db="EMBL/GenBank/DDBJ databases">
        <title>The genomes of 5 underutilized Papilionoideae crops provide insights into root nodulation and disease resistanc.</title>
        <authorList>
            <person name="Jiang F."/>
        </authorList>
    </citation>
    <scope>NUCLEOTIDE SEQUENCE [LARGE SCALE GENOMIC DNA]</scope>
    <source>
        <strain evidence="2">DUOXIRENSHENG_FW03</strain>
        <tissue evidence="2">Leaves</tissue>
    </source>
</reference>
<evidence type="ECO:0000313" key="3">
    <source>
        <dbReference type="Proteomes" id="UP001386955"/>
    </source>
</evidence>
<comment type="caution">
    <text evidence="2">The sequence shown here is derived from an EMBL/GenBank/DDBJ whole genome shotgun (WGS) entry which is preliminary data.</text>
</comment>
<dbReference type="Proteomes" id="UP001386955">
    <property type="component" value="Unassembled WGS sequence"/>
</dbReference>
<sequence length="72" mass="8198">MWNVMAECHHIQKRTLDEAKILLVDTNAKKQCATSLTDPQRLARFASNLETELRHCGQGVEMPSKKQQCLMA</sequence>
<gene>
    <name evidence="2" type="ORF">VNO78_12246</name>
</gene>
<organism evidence="2 3">
    <name type="scientific">Psophocarpus tetragonolobus</name>
    <name type="common">Winged bean</name>
    <name type="synonym">Dolichos tetragonolobus</name>
    <dbReference type="NCBI Taxonomy" id="3891"/>
    <lineage>
        <taxon>Eukaryota</taxon>
        <taxon>Viridiplantae</taxon>
        <taxon>Streptophyta</taxon>
        <taxon>Embryophyta</taxon>
        <taxon>Tracheophyta</taxon>
        <taxon>Spermatophyta</taxon>
        <taxon>Magnoliopsida</taxon>
        <taxon>eudicotyledons</taxon>
        <taxon>Gunneridae</taxon>
        <taxon>Pentapetalae</taxon>
        <taxon>rosids</taxon>
        <taxon>fabids</taxon>
        <taxon>Fabales</taxon>
        <taxon>Fabaceae</taxon>
        <taxon>Papilionoideae</taxon>
        <taxon>50 kb inversion clade</taxon>
        <taxon>NPAAA clade</taxon>
        <taxon>indigoferoid/millettioid clade</taxon>
        <taxon>Phaseoleae</taxon>
        <taxon>Psophocarpus</taxon>
    </lineage>
</organism>
<accession>A0AAN9SPI8</accession>
<evidence type="ECO:0000259" key="1">
    <source>
        <dbReference type="Pfam" id="PF04782"/>
    </source>
</evidence>
<evidence type="ECO:0000313" key="2">
    <source>
        <dbReference type="EMBL" id="KAK7400937.1"/>
    </source>
</evidence>
<dbReference type="AlphaFoldDB" id="A0AAN9SPI8"/>
<protein>
    <recommendedName>
        <fullName evidence="1">DUF632 domain-containing protein</fullName>
    </recommendedName>
</protein>